<accession>Q5BP61</accession>
<gene>
    <name evidence="1" type="primary">nodR</name>
</gene>
<name>Q5BP61_RHILT</name>
<sequence length="102" mass="11416">MVSPQRLAGDCSQGGARKIWLRSGVMIIQKTGWKERPLRASERLFNYTCCRFRLPAGLVTATFDPLLSDDPLDHANAALSTDSCRDFSSAPCDVERREEELI</sequence>
<dbReference type="AlphaFoldDB" id="Q5BP61"/>
<evidence type="ECO:0000313" key="1">
    <source>
        <dbReference type="EMBL" id="AAX19481.1"/>
    </source>
</evidence>
<reference evidence="1" key="1">
    <citation type="submission" date="2005-02" db="EMBL/GenBank/DDBJ databases">
        <authorList>
            <person name="Schlaman H.R.M."/>
            <person name="Spaink H.P."/>
        </authorList>
    </citation>
    <scope>NUCLEOTIDE SEQUENCE</scope>
    <source>
        <strain evidence="1">4S</strain>
    </source>
</reference>
<organism evidence="1">
    <name type="scientific">Rhizobium leguminosarum bv. trifolii</name>
    <dbReference type="NCBI Taxonomy" id="386"/>
    <lineage>
        <taxon>Bacteria</taxon>
        <taxon>Pseudomonadati</taxon>
        <taxon>Pseudomonadota</taxon>
        <taxon>Alphaproteobacteria</taxon>
        <taxon>Hyphomicrobiales</taxon>
        <taxon>Rhizobiaceae</taxon>
        <taxon>Rhizobium/Agrobacterium group</taxon>
        <taxon>Rhizobium</taxon>
    </lineage>
</organism>
<dbReference type="EMBL" id="AY926602">
    <property type="protein sequence ID" value="AAX19481.1"/>
    <property type="molecule type" value="Genomic_DNA"/>
</dbReference>
<protein>
    <submittedName>
        <fullName evidence="1">NodR</fullName>
    </submittedName>
</protein>
<proteinExistence type="predicted"/>
<reference evidence="1" key="2">
    <citation type="journal article" date="2006" name="Mol. Plant Microbe Interact.">
        <title>The production of species-specific highly unsaturated fatty acyl-containing LCOs from Rhizobium leguminosarum bv. trifolii is stringently regulated by nodD and involves the nodRL genes.</title>
        <authorList>
            <person name="Schlaman H.R."/>
            <person name="Olsthoorn M.M."/>
            <person name="Harteveld M."/>
            <person name="Dorner L."/>
            <person name="Djordjevic M.A."/>
            <person name="Thomas-Oates J.E."/>
            <person name="Spaink H.P."/>
        </authorList>
    </citation>
    <scope>NUCLEOTIDE SEQUENCE</scope>
    <source>
        <strain evidence="1">4S</strain>
    </source>
</reference>